<organism evidence="6 7">
    <name type="scientific">Pseudaquabacterium inlustre</name>
    <dbReference type="NCBI Taxonomy" id="2984192"/>
    <lineage>
        <taxon>Bacteria</taxon>
        <taxon>Pseudomonadati</taxon>
        <taxon>Pseudomonadota</taxon>
        <taxon>Betaproteobacteria</taxon>
        <taxon>Burkholderiales</taxon>
        <taxon>Sphaerotilaceae</taxon>
        <taxon>Pseudaquabacterium</taxon>
    </lineage>
</organism>
<dbReference type="PANTHER" id="PTHR30097">
    <property type="entry name" value="CATION EFFLUX SYSTEM PROTEIN CUSB"/>
    <property type="match status" value="1"/>
</dbReference>
<dbReference type="PANTHER" id="PTHR30097:SF4">
    <property type="entry name" value="SLR6042 PROTEIN"/>
    <property type="match status" value="1"/>
</dbReference>
<dbReference type="SUPFAM" id="SSF111369">
    <property type="entry name" value="HlyD-like secretion proteins"/>
    <property type="match status" value="1"/>
</dbReference>
<dbReference type="Gene3D" id="2.40.50.100">
    <property type="match status" value="1"/>
</dbReference>
<evidence type="ECO:0000256" key="2">
    <source>
        <dbReference type="ARBA" id="ARBA00022448"/>
    </source>
</evidence>
<dbReference type="InterPro" id="IPR058647">
    <property type="entry name" value="BSH_CzcB-like"/>
</dbReference>
<dbReference type="NCBIfam" id="TIGR01730">
    <property type="entry name" value="RND_mfp"/>
    <property type="match status" value="1"/>
</dbReference>
<dbReference type="Pfam" id="PF25973">
    <property type="entry name" value="BSH_CzcB"/>
    <property type="match status" value="1"/>
</dbReference>
<dbReference type="RefSeq" id="WP_341412651.1">
    <property type="nucleotide sequence ID" value="NZ_JBBUTH010000010.1"/>
</dbReference>
<gene>
    <name evidence="6" type="ORF">AACH10_21885</name>
</gene>
<dbReference type="InterPro" id="IPR006143">
    <property type="entry name" value="RND_pump_MFP"/>
</dbReference>
<feature type="compositionally biased region" description="Low complexity" evidence="3">
    <location>
        <begin position="70"/>
        <end position="86"/>
    </location>
</feature>
<dbReference type="Gene3D" id="2.40.420.20">
    <property type="match status" value="1"/>
</dbReference>
<keyword evidence="2" id="KW-0813">Transport</keyword>
<dbReference type="Proteomes" id="UP001365405">
    <property type="component" value="Unassembled WGS sequence"/>
</dbReference>
<name>A0ABU9CM65_9BURK</name>
<dbReference type="EMBL" id="JBBUTH010000010">
    <property type="protein sequence ID" value="MEK8052918.1"/>
    <property type="molecule type" value="Genomic_DNA"/>
</dbReference>
<comment type="caution">
    <text evidence="6">The sequence shown here is derived from an EMBL/GenBank/DDBJ whole genome shotgun (WGS) entry which is preliminary data.</text>
</comment>
<dbReference type="InterPro" id="IPR051909">
    <property type="entry name" value="MFP_Cation_Efflux"/>
</dbReference>
<evidence type="ECO:0000256" key="4">
    <source>
        <dbReference type="SAM" id="SignalP"/>
    </source>
</evidence>
<feature type="region of interest" description="Disordered" evidence="3">
    <location>
        <begin position="70"/>
        <end position="89"/>
    </location>
</feature>
<feature type="signal peptide" evidence="4">
    <location>
        <begin position="1"/>
        <end position="27"/>
    </location>
</feature>
<proteinExistence type="inferred from homology"/>
<evidence type="ECO:0000256" key="1">
    <source>
        <dbReference type="ARBA" id="ARBA00009477"/>
    </source>
</evidence>
<feature type="chain" id="PRO_5046709747" evidence="4">
    <location>
        <begin position="28"/>
        <end position="401"/>
    </location>
</feature>
<feature type="domain" description="CzcB-like barrel-sandwich hybrid" evidence="5">
    <location>
        <begin position="103"/>
        <end position="241"/>
    </location>
</feature>
<keyword evidence="7" id="KW-1185">Reference proteome</keyword>
<accession>A0ABU9CM65</accession>
<keyword evidence="4" id="KW-0732">Signal</keyword>
<evidence type="ECO:0000256" key="3">
    <source>
        <dbReference type="SAM" id="MobiDB-lite"/>
    </source>
</evidence>
<protein>
    <submittedName>
        <fullName evidence="6">Efflux RND transporter periplasmic adaptor subunit</fullName>
    </submittedName>
</protein>
<comment type="similarity">
    <text evidence="1">Belongs to the membrane fusion protein (MFP) (TC 8.A.1) family.</text>
</comment>
<evidence type="ECO:0000313" key="7">
    <source>
        <dbReference type="Proteomes" id="UP001365405"/>
    </source>
</evidence>
<reference evidence="6 7" key="1">
    <citation type="submission" date="2024-04" db="EMBL/GenBank/DDBJ databases">
        <title>Novel species of the genus Ideonella isolated from streams.</title>
        <authorList>
            <person name="Lu H."/>
        </authorList>
    </citation>
    <scope>NUCLEOTIDE SEQUENCE [LARGE SCALE GENOMIC DNA]</scope>
    <source>
        <strain evidence="6 7">DXS22W</strain>
    </source>
</reference>
<evidence type="ECO:0000313" key="6">
    <source>
        <dbReference type="EMBL" id="MEK8052918.1"/>
    </source>
</evidence>
<evidence type="ECO:0000259" key="5">
    <source>
        <dbReference type="Pfam" id="PF25973"/>
    </source>
</evidence>
<dbReference type="Gene3D" id="2.40.30.170">
    <property type="match status" value="1"/>
</dbReference>
<sequence>MPDIRRSLSALPVLAALALLWGGPAGSAPAPATPAASAPQPAAAASDPTLFTLTPEQLRALRLVSQPLAGPATAASAPDGAAASGLRSRHPGRVVVPESRQRVLAAPVAALVERLQVGVGDEVRAGQVLATLRSPAAQDLQREAQAAAMQAELAQSTLTRDQRLFDEGLIAAARLEATRAQARQATLLADDRRRALAQAGAAAQANGGVVTLTSPISGTVIERQATVGQRLEAAAPLLRIAALDTLWVELQVPVREAAALRVGDAVQLDEPALPARVIAIARAVDAASQTVMVRAAVQAPAAATAALRVGQGVQAELLRAPTAGLAVPAGAVVQHGGRDWVFADLGGGRLRALPVQVLQRSGQGVLVRPAEPTQTPGLVADTRLVVQGTASLKALLATALP</sequence>